<dbReference type="InterPro" id="IPR005135">
    <property type="entry name" value="Endo/exonuclease/phosphatase"/>
</dbReference>
<gene>
    <name evidence="3" type="ORF">U0035_01665</name>
</gene>
<dbReference type="SUPFAM" id="SSF56219">
    <property type="entry name" value="DNase I-like"/>
    <property type="match status" value="1"/>
</dbReference>
<dbReference type="PANTHER" id="PTHR14859:SF15">
    <property type="entry name" value="ENDONUCLEASE_EXONUCLEASE_PHOSPHATASE DOMAIN-CONTAINING PROTEIN"/>
    <property type="match status" value="1"/>
</dbReference>
<dbReference type="PANTHER" id="PTHR14859">
    <property type="entry name" value="CALCOFLUOR WHITE HYPERSENSITIVE PROTEIN PRECURSOR"/>
    <property type="match status" value="1"/>
</dbReference>
<evidence type="ECO:0000313" key="4">
    <source>
        <dbReference type="Proteomes" id="UP001325680"/>
    </source>
</evidence>
<accession>A0ABZ0W6U3</accession>
<feature type="signal peptide" evidence="1">
    <location>
        <begin position="1"/>
        <end position="22"/>
    </location>
</feature>
<keyword evidence="3" id="KW-0255">Endonuclease</keyword>
<sequence length="262" mass="28452">MKRNLYAVFIGAICLITGSLYAQQTVKVMSYNIHHCNPPSRPGIIDLDAIANAIRKQNPDIVALQEVDVNTVRSGKVNQAAQLALKTGLKSFYFAKAIDHEGGDYGVAILSKFPLDDINTYRLPMDTSTKAEPRVLAVAIATLPGGKKIRVASTHLDAQKAPVNRLLQIKAIDSIAASESLPFIIAGDFNAEENSEVIKTLDKGFTRTCNNCAPTIPVINPKKAIDFIAYKPVKLLQAKSHEVISETYASDHLPVVAAFVIQ</sequence>
<protein>
    <submittedName>
        <fullName evidence="3">Endonuclease/exonuclease/phosphatase family protein</fullName>
    </submittedName>
</protein>
<evidence type="ECO:0000259" key="2">
    <source>
        <dbReference type="Pfam" id="PF03372"/>
    </source>
</evidence>
<keyword evidence="3" id="KW-0540">Nuclease</keyword>
<organism evidence="3 4">
    <name type="scientific">Niabella yanshanensis</name>
    <dbReference type="NCBI Taxonomy" id="577386"/>
    <lineage>
        <taxon>Bacteria</taxon>
        <taxon>Pseudomonadati</taxon>
        <taxon>Bacteroidota</taxon>
        <taxon>Chitinophagia</taxon>
        <taxon>Chitinophagales</taxon>
        <taxon>Chitinophagaceae</taxon>
        <taxon>Niabella</taxon>
    </lineage>
</organism>
<dbReference type="Proteomes" id="UP001325680">
    <property type="component" value="Chromosome"/>
</dbReference>
<name>A0ABZ0W6U3_9BACT</name>
<dbReference type="Pfam" id="PF03372">
    <property type="entry name" value="Exo_endo_phos"/>
    <property type="match status" value="1"/>
</dbReference>
<feature type="domain" description="Endonuclease/exonuclease/phosphatase" evidence="2">
    <location>
        <begin position="29"/>
        <end position="252"/>
    </location>
</feature>
<keyword evidence="3" id="KW-0378">Hydrolase</keyword>
<feature type="chain" id="PRO_5046173939" evidence="1">
    <location>
        <begin position="23"/>
        <end position="262"/>
    </location>
</feature>
<proteinExistence type="predicted"/>
<dbReference type="GO" id="GO:0004519">
    <property type="term" value="F:endonuclease activity"/>
    <property type="evidence" value="ECO:0007669"/>
    <property type="project" value="UniProtKB-KW"/>
</dbReference>
<dbReference type="RefSeq" id="WP_211316565.1">
    <property type="nucleotide sequence ID" value="NZ_CP139960.1"/>
</dbReference>
<dbReference type="Gene3D" id="3.60.10.10">
    <property type="entry name" value="Endonuclease/exonuclease/phosphatase"/>
    <property type="match status" value="1"/>
</dbReference>
<evidence type="ECO:0000256" key="1">
    <source>
        <dbReference type="SAM" id="SignalP"/>
    </source>
</evidence>
<keyword evidence="4" id="KW-1185">Reference proteome</keyword>
<dbReference type="EMBL" id="CP139960">
    <property type="protein sequence ID" value="WQD38851.1"/>
    <property type="molecule type" value="Genomic_DNA"/>
</dbReference>
<evidence type="ECO:0000313" key="3">
    <source>
        <dbReference type="EMBL" id="WQD38851.1"/>
    </source>
</evidence>
<dbReference type="InterPro" id="IPR051916">
    <property type="entry name" value="GPI-anchor_lipid_remodeler"/>
</dbReference>
<dbReference type="InterPro" id="IPR036691">
    <property type="entry name" value="Endo/exonu/phosph_ase_sf"/>
</dbReference>
<reference evidence="3 4" key="1">
    <citation type="submission" date="2023-12" db="EMBL/GenBank/DDBJ databases">
        <title>Genome sequencing and assembly of bacterial species from a model synthetic community.</title>
        <authorList>
            <person name="Hogle S.L."/>
        </authorList>
    </citation>
    <scope>NUCLEOTIDE SEQUENCE [LARGE SCALE GENOMIC DNA]</scope>
    <source>
        <strain evidence="3 4">HAMBI_3031</strain>
    </source>
</reference>
<keyword evidence="1" id="KW-0732">Signal</keyword>